<dbReference type="AlphaFoldDB" id="A0A146LV95"/>
<sequence>MGVGISTDVGTSTQVGDLHNAEQLPTCSMAVVTVQLLHTFVAVASLGETVQTAAAVLLRSPDTFAIVGGVGVLREGVQITERYVLVLAAQRPVHLQFCPSLNHVHVVPVHPGGLLQ</sequence>
<protein>
    <submittedName>
        <fullName evidence="1">Uncharacterized protein</fullName>
    </submittedName>
</protein>
<reference evidence="1" key="1">
    <citation type="journal article" date="2016" name="Gigascience">
        <title>De novo construction of an expanded transcriptome assembly for the western tarnished plant bug, Lygus hesperus.</title>
        <authorList>
            <person name="Tassone E.E."/>
            <person name="Geib S.M."/>
            <person name="Hall B."/>
            <person name="Fabrick J.A."/>
            <person name="Brent C.S."/>
            <person name="Hull J.J."/>
        </authorList>
    </citation>
    <scope>NUCLEOTIDE SEQUENCE</scope>
</reference>
<evidence type="ECO:0000313" key="1">
    <source>
        <dbReference type="EMBL" id="JAQ11631.1"/>
    </source>
</evidence>
<dbReference type="EMBL" id="GDHC01006998">
    <property type="protein sequence ID" value="JAQ11631.1"/>
    <property type="molecule type" value="Transcribed_RNA"/>
</dbReference>
<proteinExistence type="predicted"/>
<name>A0A146LV95_LYGHE</name>
<accession>A0A146LV95</accession>
<organism evidence="1">
    <name type="scientific">Lygus hesperus</name>
    <name type="common">Western plant bug</name>
    <dbReference type="NCBI Taxonomy" id="30085"/>
    <lineage>
        <taxon>Eukaryota</taxon>
        <taxon>Metazoa</taxon>
        <taxon>Ecdysozoa</taxon>
        <taxon>Arthropoda</taxon>
        <taxon>Hexapoda</taxon>
        <taxon>Insecta</taxon>
        <taxon>Pterygota</taxon>
        <taxon>Neoptera</taxon>
        <taxon>Paraneoptera</taxon>
        <taxon>Hemiptera</taxon>
        <taxon>Heteroptera</taxon>
        <taxon>Panheteroptera</taxon>
        <taxon>Cimicomorpha</taxon>
        <taxon>Miridae</taxon>
        <taxon>Mirini</taxon>
        <taxon>Lygus</taxon>
    </lineage>
</organism>
<gene>
    <name evidence="1" type="ORF">g.8272</name>
</gene>